<dbReference type="Pfam" id="PF00144">
    <property type="entry name" value="Beta-lactamase"/>
    <property type="match status" value="1"/>
</dbReference>
<evidence type="ECO:0000313" key="4">
    <source>
        <dbReference type="EMBL" id="KAH7305552.1"/>
    </source>
</evidence>
<dbReference type="InterPro" id="IPR050789">
    <property type="entry name" value="Diverse_Enzym_Activities"/>
</dbReference>
<dbReference type="Proteomes" id="UP000813444">
    <property type="component" value="Unassembled WGS sequence"/>
</dbReference>
<dbReference type="PANTHER" id="PTHR43283">
    <property type="entry name" value="BETA-LACTAMASE-RELATED"/>
    <property type="match status" value="1"/>
</dbReference>
<protein>
    <submittedName>
        <fullName evidence="4">Beta-lactamase/transpeptidase-like protein</fullName>
    </submittedName>
</protein>
<comment type="similarity">
    <text evidence="1">Belongs to the class-A beta-lactamase family.</text>
</comment>
<organism evidence="4 5">
    <name type="scientific">Stachybotrys elegans</name>
    <dbReference type="NCBI Taxonomy" id="80388"/>
    <lineage>
        <taxon>Eukaryota</taxon>
        <taxon>Fungi</taxon>
        <taxon>Dikarya</taxon>
        <taxon>Ascomycota</taxon>
        <taxon>Pezizomycotina</taxon>
        <taxon>Sordariomycetes</taxon>
        <taxon>Hypocreomycetidae</taxon>
        <taxon>Hypocreales</taxon>
        <taxon>Stachybotryaceae</taxon>
        <taxon>Stachybotrys</taxon>
    </lineage>
</organism>
<keyword evidence="2" id="KW-0378">Hydrolase</keyword>
<feature type="domain" description="Beta-lactamase-related" evidence="3">
    <location>
        <begin position="23"/>
        <end position="392"/>
    </location>
</feature>
<sequence length="400" mass="44064">MSVLDRILSSHVVGANETEAYGSLIGVGFQVYDANGLLYSGAAGRQGFDTASPLYTTDTVQWIASLTKLITAVALLQLVDRGLIGLREDLRPRFSEFSSAQILSGFWPNGTAILVDNTEPLTLRHLLTHTSGYAYDLWNEPLIRWSASINRTENSFSWSREGFRTPLLFAPGESWTYSTGLDWAGYVLEEITGQSQEEYLQENIFKPLGMSSTSYNLSTIPNVAERFADWAIASPDDENHLIPESASFLVPQGEFSMYSGGSGIYSTAADYAKFLQAVLRGDLLSESTSKLVFQPQLTCSERTGLSNASAGDLWEILVPDIYPPGAPLDYGLSGVINLIDSPRRRKAGSLSWSGAANSRWWIDPETGIAAVMTTQVEPNNHPLPRELWRQLELAVYKELV</sequence>
<dbReference type="InterPro" id="IPR012338">
    <property type="entry name" value="Beta-lactam/transpept-like"/>
</dbReference>
<keyword evidence="5" id="KW-1185">Reference proteome</keyword>
<reference evidence="4" key="1">
    <citation type="journal article" date="2021" name="Nat. Commun.">
        <title>Genetic determinants of endophytism in the Arabidopsis root mycobiome.</title>
        <authorList>
            <person name="Mesny F."/>
            <person name="Miyauchi S."/>
            <person name="Thiergart T."/>
            <person name="Pickel B."/>
            <person name="Atanasova L."/>
            <person name="Karlsson M."/>
            <person name="Huettel B."/>
            <person name="Barry K.W."/>
            <person name="Haridas S."/>
            <person name="Chen C."/>
            <person name="Bauer D."/>
            <person name="Andreopoulos W."/>
            <person name="Pangilinan J."/>
            <person name="LaButti K."/>
            <person name="Riley R."/>
            <person name="Lipzen A."/>
            <person name="Clum A."/>
            <person name="Drula E."/>
            <person name="Henrissat B."/>
            <person name="Kohler A."/>
            <person name="Grigoriev I.V."/>
            <person name="Martin F.M."/>
            <person name="Hacquard S."/>
        </authorList>
    </citation>
    <scope>NUCLEOTIDE SEQUENCE</scope>
    <source>
        <strain evidence="4">MPI-CAGE-CH-0235</strain>
    </source>
</reference>
<dbReference type="AlphaFoldDB" id="A0A8K0WKC2"/>
<dbReference type="SUPFAM" id="SSF56601">
    <property type="entry name" value="beta-lactamase/transpeptidase-like"/>
    <property type="match status" value="1"/>
</dbReference>
<dbReference type="EMBL" id="JAGPNK010000018">
    <property type="protein sequence ID" value="KAH7305552.1"/>
    <property type="molecule type" value="Genomic_DNA"/>
</dbReference>
<dbReference type="Gene3D" id="3.40.710.10">
    <property type="entry name" value="DD-peptidase/beta-lactamase superfamily"/>
    <property type="match status" value="1"/>
</dbReference>
<evidence type="ECO:0000256" key="2">
    <source>
        <dbReference type="ARBA" id="ARBA00022801"/>
    </source>
</evidence>
<evidence type="ECO:0000256" key="1">
    <source>
        <dbReference type="ARBA" id="ARBA00009009"/>
    </source>
</evidence>
<accession>A0A8K0WKC2</accession>
<evidence type="ECO:0000313" key="5">
    <source>
        <dbReference type="Proteomes" id="UP000813444"/>
    </source>
</evidence>
<evidence type="ECO:0000259" key="3">
    <source>
        <dbReference type="Pfam" id="PF00144"/>
    </source>
</evidence>
<dbReference type="GO" id="GO:0016787">
    <property type="term" value="F:hydrolase activity"/>
    <property type="evidence" value="ECO:0007669"/>
    <property type="project" value="UniProtKB-KW"/>
</dbReference>
<gene>
    <name evidence="4" type="ORF">B0I35DRAFT_483900</name>
</gene>
<dbReference type="InterPro" id="IPR001466">
    <property type="entry name" value="Beta-lactam-related"/>
</dbReference>
<dbReference type="OrthoDB" id="428260at2759"/>
<comment type="caution">
    <text evidence="4">The sequence shown here is derived from an EMBL/GenBank/DDBJ whole genome shotgun (WGS) entry which is preliminary data.</text>
</comment>
<dbReference type="PANTHER" id="PTHR43283:SF17">
    <property type="entry name" value="(LOVD), PUTATIVE (AFU_ORTHOLOGUE AFUA_5G00920)-RELATED"/>
    <property type="match status" value="1"/>
</dbReference>
<proteinExistence type="inferred from homology"/>
<name>A0A8K0WKC2_9HYPO</name>